<evidence type="ECO:0000313" key="2">
    <source>
        <dbReference type="Proteomes" id="UP000091857"/>
    </source>
</evidence>
<keyword evidence="2" id="KW-1185">Reference proteome</keyword>
<comment type="caution">
    <text evidence="1">The sequence shown here is derived from an EMBL/GenBank/DDBJ whole genome shotgun (WGS) entry which is preliminary data.</text>
</comment>
<evidence type="ECO:0000313" key="1">
    <source>
        <dbReference type="EMBL" id="OAY25704.2"/>
    </source>
</evidence>
<protein>
    <submittedName>
        <fullName evidence="1">Uncharacterized protein</fullName>
    </submittedName>
</protein>
<dbReference type="Proteomes" id="UP000091857">
    <property type="component" value="Chromosome 17"/>
</dbReference>
<accession>A0A2C9U759</accession>
<sequence>MYYKSTKTYNIIDSKLTSALGNARSPKRALESWNSANHVGPIFLLMNCGCRKTKC</sequence>
<proteinExistence type="predicted"/>
<gene>
    <name evidence="1" type="ORF">MANES_17G055850v8</name>
</gene>
<dbReference type="EMBL" id="CM004403">
    <property type="protein sequence ID" value="OAY25704.2"/>
    <property type="molecule type" value="Genomic_DNA"/>
</dbReference>
<reference evidence="2" key="1">
    <citation type="journal article" date="2016" name="Nat. Biotechnol.">
        <title>Sequencing wild and cultivated cassava and related species reveals extensive interspecific hybridization and genetic diversity.</title>
        <authorList>
            <person name="Bredeson J.V."/>
            <person name="Lyons J.B."/>
            <person name="Prochnik S.E."/>
            <person name="Wu G.A."/>
            <person name="Ha C.M."/>
            <person name="Edsinger-Gonzales E."/>
            <person name="Grimwood J."/>
            <person name="Schmutz J."/>
            <person name="Rabbi I.Y."/>
            <person name="Egesi C."/>
            <person name="Nauluvula P."/>
            <person name="Lebot V."/>
            <person name="Ndunguru J."/>
            <person name="Mkamilo G."/>
            <person name="Bart R.S."/>
            <person name="Setter T.L."/>
            <person name="Gleadow R.M."/>
            <person name="Kulakow P."/>
            <person name="Ferguson M.E."/>
            <person name="Rounsley S."/>
            <person name="Rokhsar D.S."/>
        </authorList>
    </citation>
    <scope>NUCLEOTIDE SEQUENCE [LARGE SCALE GENOMIC DNA]</scope>
    <source>
        <strain evidence="2">cv. AM560-2</strain>
    </source>
</reference>
<dbReference type="AlphaFoldDB" id="A0A2C9U759"/>
<organism evidence="1 2">
    <name type="scientific">Manihot esculenta</name>
    <name type="common">Cassava</name>
    <name type="synonym">Jatropha manihot</name>
    <dbReference type="NCBI Taxonomy" id="3983"/>
    <lineage>
        <taxon>Eukaryota</taxon>
        <taxon>Viridiplantae</taxon>
        <taxon>Streptophyta</taxon>
        <taxon>Embryophyta</taxon>
        <taxon>Tracheophyta</taxon>
        <taxon>Spermatophyta</taxon>
        <taxon>Magnoliopsida</taxon>
        <taxon>eudicotyledons</taxon>
        <taxon>Gunneridae</taxon>
        <taxon>Pentapetalae</taxon>
        <taxon>rosids</taxon>
        <taxon>fabids</taxon>
        <taxon>Malpighiales</taxon>
        <taxon>Euphorbiaceae</taxon>
        <taxon>Crotonoideae</taxon>
        <taxon>Manihoteae</taxon>
        <taxon>Manihot</taxon>
    </lineage>
</organism>
<name>A0A2C9U759_MANES</name>